<evidence type="ECO:0000256" key="5">
    <source>
        <dbReference type="ARBA" id="ARBA00023295"/>
    </source>
</evidence>
<keyword evidence="4" id="KW-0106">Calcium</keyword>
<dbReference type="Pfam" id="PF14509">
    <property type="entry name" value="GH97_C"/>
    <property type="match status" value="1"/>
</dbReference>
<dbReference type="EMBL" id="VVYJ01000004">
    <property type="protein sequence ID" value="KAA5477672.1"/>
    <property type="molecule type" value="Genomic_DNA"/>
</dbReference>
<dbReference type="RefSeq" id="WP_122139356.1">
    <property type="nucleotide sequence ID" value="NZ_CAXSSI010000002.1"/>
</dbReference>
<dbReference type="InterPro" id="IPR052720">
    <property type="entry name" value="Glycosyl_hydrolase_97"/>
</dbReference>
<dbReference type="InterPro" id="IPR029486">
    <property type="entry name" value="GH97_N"/>
</dbReference>
<evidence type="ECO:0000313" key="12">
    <source>
        <dbReference type="Proteomes" id="UP000284205"/>
    </source>
</evidence>
<evidence type="ECO:0000259" key="7">
    <source>
        <dbReference type="Pfam" id="PF10566"/>
    </source>
</evidence>
<name>A0A412FQX3_9BACE</name>
<evidence type="ECO:0000256" key="4">
    <source>
        <dbReference type="ARBA" id="ARBA00022837"/>
    </source>
</evidence>
<evidence type="ECO:0000256" key="2">
    <source>
        <dbReference type="ARBA" id="ARBA00011245"/>
    </source>
</evidence>
<dbReference type="EMBL" id="QRUO01000010">
    <property type="protein sequence ID" value="RGR70578.1"/>
    <property type="molecule type" value="Genomic_DNA"/>
</dbReference>
<reference evidence="11 12" key="1">
    <citation type="submission" date="2018-08" db="EMBL/GenBank/DDBJ databases">
        <title>A genome reference for cultivated species of the human gut microbiota.</title>
        <authorList>
            <person name="Zou Y."/>
            <person name="Xue W."/>
            <person name="Luo G."/>
        </authorList>
    </citation>
    <scope>NUCLEOTIDE SEQUENCE [LARGE SCALE GENOMIC DNA]</scope>
    <source>
        <strain evidence="11 12">AF24-29LB</strain>
    </source>
</reference>
<accession>A0A412FQX3</accession>
<evidence type="ECO:0000313" key="13">
    <source>
        <dbReference type="Proteomes" id="UP000427825"/>
    </source>
</evidence>
<organism evidence="11 12">
    <name type="scientific">Bacteroides caccae</name>
    <dbReference type="NCBI Taxonomy" id="47678"/>
    <lineage>
        <taxon>Bacteria</taxon>
        <taxon>Pseudomonadati</taxon>
        <taxon>Bacteroidota</taxon>
        <taxon>Bacteroidia</taxon>
        <taxon>Bacteroidales</taxon>
        <taxon>Bacteroidaceae</taxon>
        <taxon>Bacteroides</taxon>
    </lineage>
</organism>
<dbReference type="GO" id="GO:0030246">
    <property type="term" value="F:carbohydrate binding"/>
    <property type="evidence" value="ECO:0007669"/>
    <property type="project" value="InterPro"/>
</dbReference>
<feature type="domain" description="Glycosyl-hydrolase 97 catalytic" evidence="7">
    <location>
        <begin position="300"/>
        <end position="452"/>
    </location>
</feature>
<dbReference type="SUPFAM" id="SSF51445">
    <property type="entry name" value="(Trans)glycosidases"/>
    <property type="match status" value="1"/>
</dbReference>
<dbReference type="Proteomes" id="UP000427825">
    <property type="component" value="Unassembled WGS sequence"/>
</dbReference>
<feature type="signal peptide" evidence="6">
    <location>
        <begin position="1"/>
        <end position="22"/>
    </location>
</feature>
<evidence type="ECO:0000313" key="10">
    <source>
        <dbReference type="EMBL" id="KAA5477672.1"/>
    </source>
</evidence>
<feature type="domain" description="Glycosyl-hydrolase 97 N-terminal" evidence="8">
    <location>
        <begin position="29"/>
        <end position="280"/>
    </location>
</feature>
<keyword evidence="6" id="KW-0732">Signal</keyword>
<evidence type="ECO:0000256" key="3">
    <source>
        <dbReference type="ARBA" id="ARBA00022801"/>
    </source>
</evidence>
<feature type="chain" id="PRO_5036103109" evidence="6">
    <location>
        <begin position="23"/>
        <end position="649"/>
    </location>
</feature>
<reference evidence="10 13" key="2">
    <citation type="journal article" date="2019" name="Nat. Med.">
        <title>A library of human gut bacterial isolates paired with longitudinal multiomics data enables mechanistic microbiome research.</title>
        <authorList>
            <person name="Poyet M."/>
            <person name="Groussin M."/>
            <person name="Gibbons S.M."/>
            <person name="Avila-Pacheco J."/>
            <person name="Jiang X."/>
            <person name="Kearney S.M."/>
            <person name="Perrotta A.R."/>
            <person name="Berdy B."/>
            <person name="Zhao S."/>
            <person name="Lieberman T.D."/>
            <person name="Swanson P.K."/>
            <person name="Smith M."/>
            <person name="Roesemann S."/>
            <person name="Alexander J.E."/>
            <person name="Rich S.A."/>
            <person name="Livny J."/>
            <person name="Vlamakis H."/>
            <person name="Clish C."/>
            <person name="Bullock K."/>
            <person name="Deik A."/>
            <person name="Scott J."/>
            <person name="Pierce K.A."/>
            <person name="Xavier R.J."/>
            <person name="Alm E.J."/>
        </authorList>
    </citation>
    <scope>NUCLEOTIDE SEQUENCE [LARGE SCALE GENOMIC DNA]</scope>
    <source>
        <strain evidence="10 13">BIOML-A25</strain>
    </source>
</reference>
<dbReference type="AlphaFoldDB" id="A0A412FQX3"/>
<dbReference type="GO" id="GO:0016798">
    <property type="term" value="F:hydrolase activity, acting on glycosyl bonds"/>
    <property type="evidence" value="ECO:0007669"/>
    <property type="project" value="UniProtKB-KW"/>
</dbReference>
<feature type="domain" description="Glycosyl-hydrolase 97 C-terminal oligomerisation" evidence="9">
    <location>
        <begin position="550"/>
        <end position="643"/>
    </location>
</feature>
<dbReference type="Gene3D" id="2.60.40.1180">
    <property type="entry name" value="Golgi alpha-mannosidase II"/>
    <property type="match status" value="1"/>
</dbReference>
<dbReference type="Gene3D" id="2.70.98.10">
    <property type="match status" value="1"/>
</dbReference>
<keyword evidence="3 11" id="KW-0378">Hydrolase</keyword>
<comment type="subunit">
    <text evidence="2">Monomer.</text>
</comment>
<keyword evidence="5" id="KW-0326">Glycosidase</keyword>
<evidence type="ECO:0000313" key="11">
    <source>
        <dbReference type="EMBL" id="RGR70578.1"/>
    </source>
</evidence>
<dbReference type="Pfam" id="PF10566">
    <property type="entry name" value="Glyco_hydro_97"/>
    <property type="match status" value="1"/>
</dbReference>
<dbReference type="Gene3D" id="3.20.20.70">
    <property type="entry name" value="Aldolase class I"/>
    <property type="match status" value="1"/>
</dbReference>
<dbReference type="InterPro" id="IPR013785">
    <property type="entry name" value="Aldolase_TIM"/>
</dbReference>
<proteinExistence type="predicted"/>
<evidence type="ECO:0000256" key="1">
    <source>
        <dbReference type="ARBA" id="ARBA00001913"/>
    </source>
</evidence>
<evidence type="ECO:0000259" key="8">
    <source>
        <dbReference type="Pfam" id="PF14508"/>
    </source>
</evidence>
<dbReference type="InterPro" id="IPR017853">
    <property type="entry name" value="GH"/>
</dbReference>
<comment type="caution">
    <text evidence="11">The sequence shown here is derived from an EMBL/GenBank/DDBJ whole genome shotgun (WGS) entry which is preliminary data.</text>
</comment>
<protein>
    <submittedName>
        <fullName evidence="11">Glycoside hydrolase family 97 protein</fullName>
    </submittedName>
</protein>
<dbReference type="InterPro" id="IPR014718">
    <property type="entry name" value="GH-type_carb-bd"/>
</dbReference>
<dbReference type="InterPro" id="IPR013780">
    <property type="entry name" value="Glyco_hydro_b"/>
</dbReference>
<sequence>MKMNHILFLLTAAFCFPSITVAKIIEAGSPDKKNVITIETDNQVSYSLSRNGTKILDTCPLSLTVGNDTWGTDKCRKITRKSVSEKVEFIVPRKYKETVDNYNQVELIYKDYKIEFRIYNDGVAYRFVSTANNKQPVKKESVSFRFGQDHTSYTLLTDQLQNWFEQDYTVKPINALPKDSFSVAPVMVEVDKYKVLLAEANLYNYPGMYLQPAQESFHGIFANYPDKEVPYEGDNKIYASTRKDYLIPTCGKRVFPWRVTGIFDNASSILQSELIYLLSEEKEQAADYTWVKPGKVLWDWWNDRNIYHINFKSGINTDTYLYLVDYAAKHHIEYVLIDEGWSARNDLLTLNPDVDIPRICEYATEKGVGIQLWSKWVNIMRQMDEAFAQFSKWGVKGVKIDFMDRNDAKMVNFYEQVAIKATQYKLLVDFHGSYPNEGMRRKYPNLMTREGVIGLEYNKWSKRATVTHDVIIPYLRMWVGPMDYTPGAMLNAHPETFYENQHEPMSQGTRSHQLAMYVVYESPLQMISDSPTKYDKNLRSFEFIKSIPTTWDETVPLEGEVGEYIALARRHDDTWYIGVINGATPRHIEIDLSFIGNGPKKIKAHIDGVNAGQQAKDSQIIEQVIKENEKLPIDMSRGGGYTGIIHIEK</sequence>
<evidence type="ECO:0000259" key="9">
    <source>
        <dbReference type="Pfam" id="PF14509"/>
    </source>
</evidence>
<comment type="cofactor">
    <cofactor evidence="1">
        <name>Ca(2+)</name>
        <dbReference type="ChEBI" id="CHEBI:29108"/>
    </cofactor>
</comment>
<dbReference type="PANTHER" id="PTHR35803:SF2">
    <property type="entry name" value="RETAINING ALPHA-GALACTOSIDASE"/>
    <property type="match status" value="1"/>
</dbReference>
<evidence type="ECO:0000256" key="6">
    <source>
        <dbReference type="SAM" id="SignalP"/>
    </source>
</evidence>
<dbReference type="PANTHER" id="PTHR35803">
    <property type="entry name" value="GLUCAN 1,4-ALPHA-GLUCOSIDASE SUSB-RELATED"/>
    <property type="match status" value="1"/>
</dbReference>
<dbReference type="InterPro" id="IPR019563">
    <property type="entry name" value="GH97_catalytic"/>
</dbReference>
<dbReference type="Pfam" id="PF14508">
    <property type="entry name" value="GH97_N"/>
    <property type="match status" value="1"/>
</dbReference>
<dbReference type="InterPro" id="IPR029483">
    <property type="entry name" value="GH97_C"/>
</dbReference>
<gene>
    <name evidence="11" type="ORF">DWY26_12150</name>
    <name evidence="10" type="ORF">F2Y39_08640</name>
</gene>
<dbReference type="Proteomes" id="UP000284205">
    <property type="component" value="Unassembled WGS sequence"/>
</dbReference>